<reference evidence="2 3" key="1">
    <citation type="journal article" date="2015" name="Sci. Rep.">
        <title>Chromosome-level genome map provides insights into diverse defense mechanisms in the medicinal fungus Ganoderma sinense.</title>
        <authorList>
            <person name="Zhu Y."/>
            <person name="Xu J."/>
            <person name="Sun C."/>
            <person name="Zhou S."/>
            <person name="Xu H."/>
            <person name="Nelson D.R."/>
            <person name="Qian J."/>
            <person name="Song J."/>
            <person name="Luo H."/>
            <person name="Xiang L."/>
            <person name="Li Y."/>
            <person name="Xu Z."/>
            <person name="Ji A."/>
            <person name="Wang L."/>
            <person name="Lu S."/>
            <person name="Hayward A."/>
            <person name="Sun W."/>
            <person name="Li X."/>
            <person name="Schwartz D.C."/>
            <person name="Wang Y."/>
            <person name="Chen S."/>
        </authorList>
    </citation>
    <scope>NUCLEOTIDE SEQUENCE [LARGE SCALE GENOMIC DNA]</scope>
    <source>
        <strain evidence="2 3">ZZ0214-1</strain>
    </source>
</reference>
<feature type="region of interest" description="Disordered" evidence="1">
    <location>
        <begin position="172"/>
        <end position="191"/>
    </location>
</feature>
<dbReference type="Proteomes" id="UP000230002">
    <property type="component" value="Unassembled WGS sequence"/>
</dbReference>
<keyword evidence="3" id="KW-1185">Reference proteome</keyword>
<comment type="caution">
    <text evidence="2">The sequence shown here is derived from an EMBL/GenBank/DDBJ whole genome shotgun (WGS) entry which is preliminary data.</text>
</comment>
<evidence type="ECO:0000256" key="1">
    <source>
        <dbReference type="SAM" id="MobiDB-lite"/>
    </source>
</evidence>
<feature type="compositionally biased region" description="Low complexity" evidence="1">
    <location>
        <begin position="105"/>
        <end position="130"/>
    </location>
</feature>
<feature type="region of interest" description="Disordered" evidence="1">
    <location>
        <begin position="105"/>
        <end position="153"/>
    </location>
</feature>
<protein>
    <submittedName>
        <fullName evidence="2">Uncharacterized protein</fullName>
    </submittedName>
</protein>
<sequence>MTSLSSASTNCAASFATTSFFSSSSAVIVRIPSAPSSATNPTWSNRLKVLPMRGSDPCGSQPLSLNVSTARTAALLMSRWSSSSFDSWTSIHRARRSSASVSAATSSSFPWPFWSSPPSSRKSSPLSMSRRTPSNEELSSQVVRGSSRRRSEMVCVSVSRSCWNEDTALSMEPEGMLFAKEPPPTDSAESA</sequence>
<dbReference type="EMBL" id="AYKW01000014">
    <property type="protein sequence ID" value="PIL30556.1"/>
    <property type="molecule type" value="Genomic_DNA"/>
</dbReference>
<accession>A0A2G8S9W0</accession>
<gene>
    <name evidence="2" type="ORF">GSI_07256</name>
</gene>
<proteinExistence type="predicted"/>
<name>A0A2G8S9W0_9APHY</name>
<organism evidence="2 3">
    <name type="scientific">Ganoderma sinense ZZ0214-1</name>
    <dbReference type="NCBI Taxonomy" id="1077348"/>
    <lineage>
        <taxon>Eukaryota</taxon>
        <taxon>Fungi</taxon>
        <taxon>Dikarya</taxon>
        <taxon>Basidiomycota</taxon>
        <taxon>Agaricomycotina</taxon>
        <taxon>Agaricomycetes</taxon>
        <taxon>Polyporales</taxon>
        <taxon>Polyporaceae</taxon>
        <taxon>Ganoderma</taxon>
    </lineage>
</organism>
<evidence type="ECO:0000313" key="2">
    <source>
        <dbReference type="EMBL" id="PIL30556.1"/>
    </source>
</evidence>
<dbReference type="AlphaFoldDB" id="A0A2G8S9W0"/>
<evidence type="ECO:0000313" key="3">
    <source>
        <dbReference type="Proteomes" id="UP000230002"/>
    </source>
</evidence>